<dbReference type="SUPFAM" id="SSF55166">
    <property type="entry name" value="Hedgehog/DD-peptidase"/>
    <property type="match status" value="1"/>
</dbReference>
<evidence type="ECO:0000256" key="1">
    <source>
        <dbReference type="SAM" id="MobiDB-lite"/>
    </source>
</evidence>
<sequence length="73" mass="8468">MECQFQQRQREREQHQQSVGPQYGDPVTNALPGCSWHQWNEAVDLFWVIDGKAEWSSKKKIMLQDGSSVNGYV</sequence>
<accession>A0A0S6VPY4</accession>
<organism evidence="2">
    <name type="scientific">Candidatus Moduliflexus flocculans</name>
    <dbReference type="NCBI Taxonomy" id="1499966"/>
    <lineage>
        <taxon>Bacteria</taxon>
        <taxon>Candidatus Moduliflexota</taxon>
        <taxon>Candidatus Moduliflexia</taxon>
        <taxon>Candidatus Moduliflexales</taxon>
        <taxon>Candidatus Moduliflexaceae</taxon>
    </lineage>
</organism>
<dbReference type="InterPro" id="IPR009045">
    <property type="entry name" value="Zn_M74/Hedgehog-like"/>
</dbReference>
<dbReference type="Gene3D" id="3.30.1380.10">
    <property type="match status" value="1"/>
</dbReference>
<dbReference type="STRING" id="1499966.U14_00443"/>
<reference evidence="2" key="1">
    <citation type="journal article" date="2015" name="PeerJ">
        <title>First genomic representation of candidate bacterial phylum KSB3 points to enhanced environmental sensing as a trigger of wastewater bulking.</title>
        <authorList>
            <person name="Sekiguchi Y."/>
            <person name="Ohashi A."/>
            <person name="Parks D.H."/>
            <person name="Yamauchi T."/>
            <person name="Tyson G.W."/>
            <person name="Hugenholtz P."/>
        </authorList>
    </citation>
    <scope>NUCLEOTIDE SEQUENCE [LARGE SCALE GENOMIC DNA]</scope>
</reference>
<evidence type="ECO:0000313" key="2">
    <source>
        <dbReference type="EMBL" id="GAK49224.1"/>
    </source>
</evidence>
<proteinExistence type="predicted"/>
<gene>
    <name evidence="2" type="ORF">U14_00443</name>
</gene>
<dbReference type="AlphaFoldDB" id="A0A0S6VPY4"/>
<feature type="region of interest" description="Disordered" evidence="1">
    <location>
        <begin position="1"/>
        <end position="24"/>
    </location>
</feature>
<name>A0A0S6VPY4_9BACT</name>
<dbReference type="EMBL" id="DF820455">
    <property type="protein sequence ID" value="GAK49224.1"/>
    <property type="molecule type" value="Genomic_DNA"/>
</dbReference>
<protein>
    <submittedName>
        <fullName evidence="2">Uncharacterized protein</fullName>
    </submittedName>
</protein>
<keyword evidence="3" id="KW-1185">Reference proteome</keyword>
<dbReference type="Proteomes" id="UP000030700">
    <property type="component" value="Unassembled WGS sequence"/>
</dbReference>
<dbReference type="HOGENOM" id="CLU_2697048_0_0_0"/>
<evidence type="ECO:0000313" key="3">
    <source>
        <dbReference type="Proteomes" id="UP000030700"/>
    </source>
</evidence>